<dbReference type="RefSeq" id="WP_193911059.1">
    <property type="nucleotide sequence ID" value="NZ_JADEXG010000067.1"/>
</dbReference>
<dbReference type="InterPro" id="IPR009061">
    <property type="entry name" value="DNA-bd_dom_put_sf"/>
</dbReference>
<dbReference type="PRINTS" id="PR00040">
    <property type="entry name" value="HTHMERR"/>
</dbReference>
<organism evidence="6 7">
    <name type="scientific">Vasconcelosia minhoensis LEGE 07310</name>
    <dbReference type="NCBI Taxonomy" id="915328"/>
    <lineage>
        <taxon>Bacteria</taxon>
        <taxon>Bacillati</taxon>
        <taxon>Cyanobacteriota</taxon>
        <taxon>Cyanophyceae</taxon>
        <taxon>Nodosilineales</taxon>
        <taxon>Cymatolegaceae</taxon>
        <taxon>Vasconcelosia</taxon>
        <taxon>Vasconcelosia minhoensis</taxon>
    </lineage>
</organism>
<name>A0A8J7ASA5_9CYAN</name>
<comment type="caution">
    <text evidence="6">The sequence shown here is derived from an EMBL/GenBank/DDBJ whole genome shotgun (WGS) entry which is preliminary data.</text>
</comment>
<dbReference type="Gene3D" id="1.10.1660.10">
    <property type="match status" value="1"/>
</dbReference>
<dbReference type="PANTHER" id="PTHR30204">
    <property type="entry name" value="REDOX-CYCLING DRUG-SENSING TRANSCRIPTIONAL ACTIVATOR SOXR"/>
    <property type="match status" value="1"/>
</dbReference>
<gene>
    <name evidence="6" type="ORF">IQ241_21165</name>
</gene>
<dbReference type="SMART" id="SM00422">
    <property type="entry name" value="HTH_MERR"/>
    <property type="match status" value="1"/>
</dbReference>
<dbReference type="Pfam" id="PF00376">
    <property type="entry name" value="MerR"/>
    <property type="match status" value="1"/>
</dbReference>
<keyword evidence="4" id="KW-0175">Coiled coil</keyword>
<evidence type="ECO:0000256" key="2">
    <source>
        <dbReference type="ARBA" id="ARBA00023125"/>
    </source>
</evidence>
<feature type="coiled-coil region" evidence="4">
    <location>
        <begin position="81"/>
        <end position="112"/>
    </location>
</feature>
<dbReference type="Pfam" id="PF09278">
    <property type="entry name" value="MerR-DNA-bind"/>
    <property type="match status" value="1"/>
</dbReference>
<dbReference type="GO" id="GO:0003677">
    <property type="term" value="F:DNA binding"/>
    <property type="evidence" value="ECO:0007669"/>
    <property type="project" value="UniProtKB-KW"/>
</dbReference>
<dbReference type="Proteomes" id="UP000636505">
    <property type="component" value="Unassembled WGS sequence"/>
</dbReference>
<evidence type="ECO:0000259" key="5">
    <source>
        <dbReference type="PROSITE" id="PS50937"/>
    </source>
</evidence>
<dbReference type="SUPFAM" id="SSF46955">
    <property type="entry name" value="Putative DNA-binding domain"/>
    <property type="match status" value="1"/>
</dbReference>
<dbReference type="InterPro" id="IPR015358">
    <property type="entry name" value="Tscrpt_reg_MerR_DNA-bd"/>
</dbReference>
<evidence type="ECO:0000256" key="3">
    <source>
        <dbReference type="ARBA" id="ARBA00023163"/>
    </source>
</evidence>
<dbReference type="PROSITE" id="PS50937">
    <property type="entry name" value="HTH_MERR_2"/>
    <property type="match status" value="1"/>
</dbReference>
<accession>A0A8J7ASA5</accession>
<dbReference type="InterPro" id="IPR047057">
    <property type="entry name" value="MerR_fam"/>
</dbReference>
<reference evidence="6" key="1">
    <citation type="submission" date="2020-10" db="EMBL/GenBank/DDBJ databases">
        <authorList>
            <person name="Castelo-Branco R."/>
            <person name="Eusebio N."/>
            <person name="Adriana R."/>
            <person name="Vieira A."/>
            <person name="Brugerolle De Fraissinette N."/>
            <person name="Rezende De Castro R."/>
            <person name="Schneider M.P."/>
            <person name="Vasconcelos V."/>
            <person name="Leao P.N."/>
        </authorList>
    </citation>
    <scope>NUCLEOTIDE SEQUENCE</scope>
    <source>
        <strain evidence="6">LEGE 07310</strain>
    </source>
</reference>
<dbReference type="AlphaFoldDB" id="A0A8J7ASA5"/>
<keyword evidence="2 6" id="KW-0238">DNA-binding</keyword>
<protein>
    <submittedName>
        <fullName evidence="6">MerR family DNA-binding protein</fullName>
    </submittedName>
</protein>
<evidence type="ECO:0000313" key="7">
    <source>
        <dbReference type="Proteomes" id="UP000636505"/>
    </source>
</evidence>
<keyword evidence="1" id="KW-0805">Transcription regulation</keyword>
<keyword evidence="3" id="KW-0804">Transcription</keyword>
<proteinExistence type="predicted"/>
<sequence>MTEGLLIGELSRRVNLPAQTIRYYERVGLLSPPKRTVSHYRIYSAAAAERLDFIQKAKRFGLSLDQIKRLIDLRQDGVPPCADLKAMVKQHLAELDQHIQDMLNLRQELAHRYEHIEAALSNSSELPDEIVCNGKICGLIEQDIGDNPTST</sequence>
<dbReference type="GO" id="GO:0003700">
    <property type="term" value="F:DNA-binding transcription factor activity"/>
    <property type="evidence" value="ECO:0007669"/>
    <property type="project" value="InterPro"/>
</dbReference>
<evidence type="ECO:0000256" key="1">
    <source>
        <dbReference type="ARBA" id="ARBA00023015"/>
    </source>
</evidence>
<evidence type="ECO:0000256" key="4">
    <source>
        <dbReference type="SAM" id="Coils"/>
    </source>
</evidence>
<evidence type="ECO:0000313" key="6">
    <source>
        <dbReference type="EMBL" id="MBE9079771.1"/>
    </source>
</evidence>
<dbReference type="PANTHER" id="PTHR30204:SF94">
    <property type="entry name" value="HEAVY METAL-DEPENDENT TRANSCRIPTIONAL REGULATOR HI_0293-RELATED"/>
    <property type="match status" value="1"/>
</dbReference>
<keyword evidence="7" id="KW-1185">Reference proteome</keyword>
<dbReference type="InterPro" id="IPR000551">
    <property type="entry name" value="MerR-type_HTH_dom"/>
</dbReference>
<feature type="domain" description="HTH merR-type" evidence="5">
    <location>
        <begin position="1"/>
        <end position="73"/>
    </location>
</feature>
<dbReference type="EMBL" id="JADEXG010000067">
    <property type="protein sequence ID" value="MBE9079771.1"/>
    <property type="molecule type" value="Genomic_DNA"/>
</dbReference>